<evidence type="ECO:0000313" key="1">
    <source>
        <dbReference type="EMBL" id="TWB70803.1"/>
    </source>
</evidence>
<accession>A0A560JHX7</accession>
<dbReference type="AlphaFoldDB" id="A0A560JHX7"/>
<dbReference type="EMBL" id="VITV01000007">
    <property type="protein sequence ID" value="TWB70803.1"/>
    <property type="molecule type" value="Genomic_DNA"/>
</dbReference>
<dbReference type="RefSeq" id="WP_145612332.1">
    <property type="nucleotide sequence ID" value="NZ_VITV01000007.1"/>
</dbReference>
<dbReference type="Proteomes" id="UP000320516">
    <property type="component" value="Unassembled WGS sequence"/>
</dbReference>
<evidence type="ECO:0008006" key="3">
    <source>
        <dbReference type="Google" id="ProtNLM"/>
    </source>
</evidence>
<comment type="caution">
    <text evidence="1">The sequence shown here is derived from an EMBL/GenBank/DDBJ whole genome shotgun (WGS) entry which is preliminary data.</text>
</comment>
<name>A0A560JHX7_9PROT</name>
<reference evidence="1 2" key="1">
    <citation type="submission" date="2019-06" db="EMBL/GenBank/DDBJ databases">
        <title>Genomic Encyclopedia of Type Strains, Phase IV (KMG-V): Genome sequencing to study the core and pangenomes of soil and plant-associated prokaryotes.</title>
        <authorList>
            <person name="Whitman W."/>
        </authorList>
    </citation>
    <scope>NUCLEOTIDE SEQUENCE [LARGE SCALE GENOMIC DNA]</scope>
    <source>
        <strain evidence="1 2">BR 12005</strain>
    </source>
</reference>
<evidence type="ECO:0000313" key="2">
    <source>
        <dbReference type="Proteomes" id="UP000320516"/>
    </source>
</evidence>
<sequence>MRPPKNSWPKTLGGRGALFFAQQMREMLSPQTFESFRALSLDTLARLDEAVAVVEDVRLNRVPRPALEPIWGELVWSLTDDPIAESLAGSHIDLIMEQNSNQKLPLVDISHNLIYLRKILSKSHKEKLEKTILNVFSDDKKRIQLRRATSSYCSFLINSGYSKSYINQIVDQLFFNKNIIRVRTEMINSFFRRFDCEKKSFVIYAIVDYDFGRYLSRIGYDISFRLGDLPLHVGRGLAPLLLTGHTSAFLMCREEAHDQYSAANQVQQKLSSIKALTFLGPHGMPCGWANEMYVHRLRAQQGIIVKISYETSFHTGAVKKTAGRALKEVHQYSRKILSSFTNDSTERLLSSISTSALARASSNPENQLISLWSAVEVLLSEPERETARIVHYARLLIPCICLKYIRRQTIAVFDEMLVSYRRKFSGIVSGEPFVSGTDQHTKFAAILYLPANANLRQDLCDLCAENPLALHRLWKLHHEYGTPKSVSVHLDAHQKRVEWQLHRIYRARNNLVHAGRVPSFLDSLILNAFEYYRAAVATIVAHARKDESQSDIDQVVSELGVEYKVYMNFANNIRKNNVLSLEDVLRLAK</sequence>
<protein>
    <recommendedName>
        <fullName evidence="3">Apea-like HEPN domain-containing protein</fullName>
    </recommendedName>
</protein>
<gene>
    <name evidence="1" type="ORF">FBZ87_107187</name>
</gene>
<proteinExistence type="predicted"/>
<organism evidence="1 2">
    <name type="scientific">Nitrospirillum amazonense</name>
    <dbReference type="NCBI Taxonomy" id="28077"/>
    <lineage>
        <taxon>Bacteria</taxon>
        <taxon>Pseudomonadati</taxon>
        <taxon>Pseudomonadota</taxon>
        <taxon>Alphaproteobacteria</taxon>
        <taxon>Rhodospirillales</taxon>
        <taxon>Azospirillaceae</taxon>
        <taxon>Nitrospirillum</taxon>
    </lineage>
</organism>